<dbReference type="Gene3D" id="1.10.510.10">
    <property type="entry name" value="Transferase(Phosphotransferase) domain 1"/>
    <property type="match status" value="1"/>
</dbReference>
<dbReference type="InterPro" id="IPR008266">
    <property type="entry name" value="Tyr_kinase_AS"/>
</dbReference>
<organism evidence="11 12">
    <name type="scientific">Periconia digitata</name>
    <dbReference type="NCBI Taxonomy" id="1303443"/>
    <lineage>
        <taxon>Eukaryota</taxon>
        <taxon>Fungi</taxon>
        <taxon>Dikarya</taxon>
        <taxon>Ascomycota</taxon>
        <taxon>Pezizomycotina</taxon>
        <taxon>Dothideomycetes</taxon>
        <taxon>Pleosporomycetidae</taxon>
        <taxon>Pleosporales</taxon>
        <taxon>Massarineae</taxon>
        <taxon>Periconiaceae</taxon>
        <taxon>Periconia</taxon>
    </lineage>
</organism>
<dbReference type="PROSITE" id="PS00109">
    <property type="entry name" value="PROTEIN_KINASE_TYR"/>
    <property type="match status" value="1"/>
</dbReference>
<comment type="subunit">
    <text evidence="2">Component of the EKC/KEOPS complex composed of at least BUD32, CGI121, GON7, KAE1 and PCC1; the whole complex dimerizes.</text>
</comment>
<name>A0A9W4XMG4_9PLEO</name>
<dbReference type="GO" id="GO:0005524">
    <property type="term" value="F:ATP binding"/>
    <property type="evidence" value="ECO:0007669"/>
    <property type="project" value="InterPro"/>
</dbReference>
<evidence type="ECO:0000256" key="4">
    <source>
        <dbReference type="ARBA" id="ARBA00013948"/>
    </source>
</evidence>
<comment type="function">
    <text evidence="1">Component of the EKC/KEOPS complex that is required for the formation of a threonylcarbamoyl group on adenosine at position 37 (t(6)A37) in tRNAs that read codons beginning with adenine. The complex is probably involved in the transfer of the threonylcarbamoyl moiety of threonylcarbamoyl-AMP (TC-AMP) to the N6 group of A37. BUD32 has ATPase activity in the context of the EKC/KEOPS complex and likely plays a supporting role to the catalytic subunit KAE1. The EKC/KEOPS complex also promotes both telomere uncapping and telomere elongation. The complex is required for efficient recruitment of transcriptional coactivators.</text>
</comment>
<feature type="domain" description="Protein kinase" evidence="10">
    <location>
        <begin position="69"/>
        <end position="243"/>
    </location>
</feature>
<protein>
    <recommendedName>
        <fullName evidence="5">EKC/KEOPS complex subunit BUD32</fullName>
        <ecNumber evidence="3">2.7.11.1</ecNumber>
    </recommendedName>
    <alternativeName>
        <fullName evidence="6 7">Atypical Serine/threonine protein kinase BUD32</fullName>
    </alternativeName>
    <alternativeName>
        <fullName evidence="4">EKC/KEOPS complex subunit bud32</fullName>
    </alternativeName>
</protein>
<dbReference type="EC" id="2.7.11.1" evidence="3"/>
<dbReference type="OrthoDB" id="4062651at2759"/>
<comment type="caution">
    <text evidence="11">The sequence shown here is derived from an EMBL/GenBank/DDBJ whole genome shotgun (WGS) entry which is preliminary data.</text>
</comment>
<evidence type="ECO:0000256" key="3">
    <source>
        <dbReference type="ARBA" id="ARBA00012513"/>
    </source>
</evidence>
<dbReference type="SUPFAM" id="SSF56112">
    <property type="entry name" value="Protein kinase-like (PK-like)"/>
    <property type="match status" value="1"/>
</dbReference>
<evidence type="ECO:0000256" key="5">
    <source>
        <dbReference type="ARBA" id="ARBA00019973"/>
    </source>
</evidence>
<comment type="catalytic activity">
    <reaction evidence="8">
        <text>L-threonyl-[protein] + ATP = O-phospho-L-threonyl-[protein] + ADP + H(+)</text>
        <dbReference type="Rhea" id="RHEA:46608"/>
        <dbReference type="Rhea" id="RHEA-COMP:11060"/>
        <dbReference type="Rhea" id="RHEA-COMP:11605"/>
        <dbReference type="ChEBI" id="CHEBI:15378"/>
        <dbReference type="ChEBI" id="CHEBI:30013"/>
        <dbReference type="ChEBI" id="CHEBI:30616"/>
        <dbReference type="ChEBI" id="CHEBI:61977"/>
        <dbReference type="ChEBI" id="CHEBI:456216"/>
        <dbReference type="EC" id="2.7.11.1"/>
    </reaction>
</comment>
<dbReference type="GO" id="GO:0004674">
    <property type="term" value="F:protein serine/threonine kinase activity"/>
    <property type="evidence" value="ECO:0007669"/>
    <property type="project" value="UniProtKB-EC"/>
</dbReference>
<keyword evidence="12" id="KW-1185">Reference proteome</keyword>
<evidence type="ECO:0000256" key="9">
    <source>
        <dbReference type="ARBA" id="ARBA00048679"/>
    </source>
</evidence>
<reference evidence="11" key="1">
    <citation type="submission" date="2023-01" db="EMBL/GenBank/DDBJ databases">
        <authorList>
            <person name="Van Ghelder C."/>
            <person name="Rancurel C."/>
        </authorList>
    </citation>
    <scope>NUCLEOTIDE SEQUENCE</scope>
    <source>
        <strain evidence="11">CNCM I-4278</strain>
    </source>
</reference>
<evidence type="ECO:0000256" key="7">
    <source>
        <dbReference type="ARBA" id="ARBA00033194"/>
    </source>
</evidence>
<dbReference type="PROSITE" id="PS50011">
    <property type="entry name" value="PROTEIN_KINASE_DOM"/>
    <property type="match status" value="1"/>
</dbReference>
<dbReference type="Pfam" id="PF00069">
    <property type="entry name" value="Pkinase"/>
    <property type="match status" value="1"/>
</dbReference>
<proteinExistence type="predicted"/>
<dbReference type="Proteomes" id="UP001152607">
    <property type="component" value="Unassembled WGS sequence"/>
</dbReference>
<evidence type="ECO:0000256" key="2">
    <source>
        <dbReference type="ARBA" id="ARBA00011534"/>
    </source>
</evidence>
<evidence type="ECO:0000256" key="1">
    <source>
        <dbReference type="ARBA" id="ARBA00003747"/>
    </source>
</evidence>
<dbReference type="InterPro" id="IPR000719">
    <property type="entry name" value="Prot_kinase_dom"/>
</dbReference>
<dbReference type="InterPro" id="IPR011009">
    <property type="entry name" value="Kinase-like_dom_sf"/>
</dbReference>
<evidence type="ECO:0000313" key="12">
    <source>
        <dbReference type="Proteomes" id="UP001152607"/>
    </source>
</evidence>
<evidence type="ECO:0000313" key="11">
    <source>
        <dbReference type="EMBL" id="CAI6336978.1"/>
    </source>
</evidence>
<evidence type="ECO:0000256" key="6">
    <source>
        <dbReference type="ARBA" id="ARBA00030980"/>
    </source>
</evidence>
<gene>
    <name evidence="11" type="ORF">PDIGIT_LOCUS10085</name>
</gene>
<dbReference type="EMBL" id="CAOQHR010000007">
    <property type="protein sequence ID" value="CAI6336978.1"/>
    <property type="molecule type" value="Genomic_DNA"/>
</dbReference>
<dbReference type="AlphaFoldDB" id="A0A9W4XMG4"/>
<evidence type="ECO:0000256" key="8">
    <source>
        <dbReference type="ARBA" id="ARBA00047899"/>
    </source>
</evidence>
<comment type="catalytic activity">
    <reaction evidence="9">
        <text>L-seryl-[protein] + ATP = O-phospho-L-seryl-[protein] + ADP + H(+)</text>
        <dbReference type="Rhea" id="RHEA:17989"/>
        <dbReference type="Rhea" id="RHEA-COMP:9863"/>
        <dbReference type="Rhea" id="RHEA-COMP:11604"/>
        <dbReference type="ChEBI" id="CHEBI:15378"/>
        <dbReference type="ChEBI" id="CHEBI:29999"/>
        <dbReference type="ChEBI" id="CHEBI:30616"/>
        <dbReference type="ChEBI" id="CHEBI:83421"/>
        <dbReference type="ChEBI" id="CHEBI:456216"/>
        <dbReference type="EC" id="2.7.11.1"/>
    </reaction>
</comment>
<sequence>MEKSVLQLSPTFWDSEAACYAMRIGSSGHEFLMMWKTSKWQPDLSAFPTLDERVTLKEVTHSPEKEAVWKQSCFRSFGSHGVVRENTEPAPFPVIKLAHDTPVSKRLISKEFEILSEMSSQSLPVVKVDKQPLEDQQGIFEYSMEKLVAIEPAKIGSYIADIETGLSQLHHHGIVHGDISPSNVMLNSMRQIRFIDLSHAGKLHQPLDDFHRHLAEFRGWNSFEIAIDLVKLADIKKTFSTHN</sequence>
<accession>A0A9W4XMG4</accession>
<evidence type="ECO:0000259" key="10">
    <source>
        <dbReference type="PROSITE" id="PS50011"/>
    </source>
</evidence>